<feature type="transmembrane region" description="Helical" evidence="5">
    <location>
        <begin position="143"/>
        <end position="164"/>
    </location>
</feature>
<evidence type="ECO:0000256" key="2">
    <source>
        <dbReference type="ARBA" id="ARBA00022692"/>
    </source>
</evidence>
<organism evidence="7 8">
    <name type="scientific">Anaerosporobacter mobilis DSM 15930</name>
    <dbReference type="NCBI Taxonomy" id="1120996"/>
    <lineage>
        <taxon>Bacteria</taxon>
        <taxon>Bacillati</taxon>
        <taxon>Bacillota</taxon>
        <taxon>Clostridia</taxon>
        <taxon>Lachnospirales</taxon>
        <taxon>Lachnospiraceae</taxon>
        <taxon>Anaerosporobacter</taxon>
    </lineage>
</organism>
<keyword evidence="2 5" id="KW-0812">Transmembrane</keyword>
<feature type="transmembrane region" description="Helical" evidence="5">
    <location>
        <begin position="104"/>
        <end position="137"/>
    </location>
</feature>
<dbReference type="OrthoDB" id="9815855at2"/>
<protein>
    <submittedName>
        <fullName evidence="7">ABC-2 family transporter protein</fullName>
    </submittedName>
</protein>
<gene>
    <name evidence="7" type="ORF">SAMN02746066_03170</name>
</gene>
<dbReference type="AlphaFoldDB" id="A0A1M7LCI6"/>
<dbReference type="Proteomes" id="UP000184038">
    <property type="component" value="Unassembled WGS sequence"/>
</dbReference>
<comment type="subcellular location">
    <subcellularLocation>
        <location evidence="1">Membrane</location>
        <topology evidence="1">Multi-pass membrane protein</topology>
    </subcellularLocation>
</comment>
<evidence type="ECO:0000259" key="6">
    <source>
        <dbReference type="Pfam" id="PF12698"/>
    </source>
</evidence>
<feature type="transmembrane region" description="Helical" evidence="5">
    <location>
        <begin position="261"/>
        <end position="285"/>
    </location>
</feature>
<evidence type="ECO:0000313" key="7">
    <source>
        <dbReference type="EMBL" id="SHM75592.1"/>
    </source>
</evidence>
<proteinExistence type="predicted"/>
<dbReference type="EMBL" id="FRCP01000016">
    <property type="protein sequence ID" value="SHM75592.1"/>
    <property type="molecule type" value="Genomic_DNA"/>
</dbReference>
<evidence type="ECO:0000256" key="5">
    <source>
        <dbReference type="SAM" id="Phobius"/>
    </source>
</evidence>
<feature type="domain" description="ABC-2 type transporter transmembrane" evidence="6">
    <location>
        <begin position="56"/>
        <end position="285"/>
    </location>
</feature>
<feature type="transmembrane region" description="Helical" evidence="5">
    <location>
        <begin position="176"/>
        <end position="200"/>
    </location>
</feature>
<dbReference type="Pfam" id="PF12698">
    <property type="entry name" value="ABC2_membrane_3"/>
    <property type="match status" value="1"/>
</dbReference>
<feature type="transmembrane region" description="Helical" evidence="5">
    <location>
        <begin position="59"/>
        <end position="84"/>
    </location>
</feature>
<reference evidence="7 8" key="1">
    <citation type="submission" date="2016-11" db="EMBL/GenBank/DDBJ databases">
        <authorList>
            <person name="Jaros S."/>
            <person name="Januszkiewicz K."/>
            <person name="Wedrychowicz H."/>
        </authorList>
    </citation>
    <scope>NUCLEOTIDE SEQUENCE [LARGE SCALE GENOMIC DNA]</scope>
    <source>
        <strain evidence="7 8">DSM 15930</strain>
    </source>
</reference>
<dbReference type="GO" id="GO:0005886">
    <property type="term" value="C:plasma membrane"/>
    <property type="evidence" value="ECO:0007669"/>
    <property type="project" value="UniProtKB-SubCell"/>
</dbReference>
<evidence type="ECO:0000256" key="1">
    <source>
        <dbReference type="ARBA" id="ARBA00004141"/>
    </source>
</evidence>
<sequence length="295" mass="32397">MDNPIFKKEQKVRARSPKLMLLIVGYNLLLLILMVVAYVSIYGENQQIGRGARYQDTLILYMLIGVFQFVLLLLIVPAFTAGAITGEKERQTFDILITANRKPLAIIIGKLGASVSTMLLLIVSSLPIVAVVFSVGGVSIADIFMYVIVCFLEAVFIGSIGLFFSSVSKNTTKSTVATYVTILLLVIGTATVLGILYLVVSKQINYNEFAAEAIEIVTDLKSAVWILLINPLVTVVALLMEQTGNESMFAQYINQVGRCNTLILEHWIAISIAIQTVVAVVLIYLSTKNIDRIKK</sequence>
<evidence type="ECO:0000313" key="8">
    <source>
        <dbReference type="Proteomes" id="UP000184038"/>
    </source>
</evidence>
<dbReference type="RefSeq" id="WP_073289377.1">
    <property type="nucleotide sequence ID" value="NZ_FRCP01000016.1"/>
</dbReference>
<keyword evidence="8" id="KW-1185">Reference proteome</keyword>
<dbReference type="GO" id="GO:0140359">
    <property type="term" value="F:ABC-type transporter activity"/>
    <property type="evidence" value="ECO:0007669"/>
    <property type="project" value="InterPro"/>
</dbReference>
<evidence type="ECO:0000256" key="3">
    <source>
        <dbReference type="ARBA" id="ARBA00022989"/>
    </source>
</evidence>
<dbReference type="PANTHER" id="PTHR43471">
    <property type="entry name" value="ABC TRANSPORTER PERMEASE"/>
    <property type="match status" value="1"/>
</dbReference>
<name>A0A1M7LCI6_9FIRM</name>
<dbReference type="STRING" id="1120996.SAMN02746066_03170"/>
<accession>A0A1M7LCI6</accession>
<feature type="transmembrane region" description="Helical" evidence="5">
    <location>
        <begin position="20"/>
        <end position="39"/>
    </location>
</feature>
<keyword evidence="3 5" id="KW-1133">Transmembrane helix</keyword>
<dbReference type="InterPro" id="IPR013525">
    <property type="entry name" value="ABC2_TM"/>
</dbReference>
<keyword evidence="4 5" id="KW-0472">Membrane</keyword>
<evidence type="ECO:0000256" key="4">
    <source>
        <dbReference type="ARBA" id="ARBA00023136"/>
    </source>
</evidence>
<dbReference type="PANTHER" id="PTHR43471:SF12">
    <property type="entry name" value="HYPOTHETICAL MEMBRANE PROTEIN, CONSERVED"/>
    <property type="match status" value="1"/>
</dbReference>